<dbReference type="EMBL" id="JAFBDR010000005">
    <property type="protein sequence ID" value="MBM7570760.1"/>
    <property type="molecule type" value="Genomic_DNA"/>
</dbReference>
<dbReference type="Proteomes" id="UP001296943">
    <property type="component" value="Unassembled WGS sequence"/>
</dbReference>
<keyword evidence="2" id="KW-1185">Reference proteome</keyword>
<dbReference type="InterPro" id="IPR030910">
    <property type="entry name" value="SLAP_dom"/>
</dbReference>
<gene>
    <name evidence="1" type="ORF">JOC48_001238</name>
</gene>
<accession>A0ABS2MY16</accession>
<comment type="caution">
    <text evidence="1">The sequence shown here is derived from an EMBL/GenBank/DDBJ whole genome shotgun (WGS) entry which is preliminary data.</text>
</comment>
<sequence>MQQLQFESSWKKTISPKDQQHIEQVFLETKQTEENRINFTALWEAKNHKGDLLVTVLIHNPTEDAAIFLSKRLQYVKDDEVIATHTFTLPSLVVEQHTSMPWTFIFPNESLNHDATWKKGKLKCIKNKSASALVATYGLGLRLLVPPKTFGLNRRR</sequence>
<dbReference type="RefSeq" id="WP_204498177.1">
    <property type="nucleotide sequence ID" value="NZ_JAFBDR010000005.1"/>
</dbReference>
<proteinExistence type="predicted"/>
<reference evidence="1 2" key="1">
    <citation type="submission" date="2021-01" db="EMBL/GenBank/DDBJ databases">
        <title>Genomic Encyclopedia of Type Strains, Phase IV (KMG-IV): sequencing the most valuable type-strain genomes for metagenomic binning, comparative biology and taxonomic classification.</title>
        <authorList>
            <person name="Goeker M."/>
        </authorList>
    </citation>
    <scope>NUCLEOTIDE SEQUENCE [LARGE SCALE GENOMIC DNA]</scope>
    <source>
        <strain evidence="1 2">DSM 23711</strain>
    </source>
</reference>
<evidence type="ECO:0000313" key="2">
    <source>
        <dbReference type="Proteomes" id="UP001296943"/>
    </source>
</evidence>
<organism evidence="1 2">
    <name type="scientific">Aquibacillus albus</name>
    <dbReference type="NCBI Taxonomy" id="1168171"/>
    <lineage>
        <taxon>Bacteria</taxon>
        <taxon>Bacillati</taxon>
        <taxon>Bacillota</taxon>
        <taxon>Bacilli</taxon>
        <taxon>Bacillales</taxon>
        <taxon>Bacillaceae</taxon>
        <taxon>Aquibacillus</taxon>
    </lineage>
</organism>
<protein>
    <submittedName>
        <fullName evidence="1">SLAP domain-containing protein</fullName>
    </submittedName>
</protein>
<dbReference type="NCBIfam" id="TIGR04398">
    <property type="entry name" value="SLAP_DUP"/>
    <property type="match status" value="1"/>
</dbReference>
<evidence type="ECO:0000313" key="1">
    <source>
        <dbReference type="EMBL" id="MBM7570760.1"/>
    </source>
</evidence>
<name>A0ABS2MY16_9BACI</name>